<protein>
    <submittedName>
        <fullName evidence="2">Uncharacterized protein</fullName>
    </submittedName>
</protein>
<dbReference type="EMBL" id="JBHTBR010000005">
    <property type="protein sequence ID" value="MFC7291792.1"/>
    <property type="molecule type" value="Genomic_DNA"/>
</dbReference>
<feature type="transmembrane region" description="Helical" evidence="1">
    <location>
        <begin position="104"/>
        <end position="125"/>
    </location>
</feature>
<evidence type="ECO:0000313" key="3">
    <source>
        <dbReference type="Proteomes" id="UP001596492"/>
    </source>
</evidence>
<comment type="caution">
    <text evidence="2">The sequence shown here is derived from an EMBL/GenBank/DDBJ whole genome shotgun (WGS) entry which is preliminary data.</text>
</comment>
<feature type="transmembrane region" description="Helical" evidence="1">
    <location>
        <begin position="20"/>
        <end position="40"/>
    </location>
</feature>
<keyword evidence="3" id="KW-1185">Reference proteome</keyword>
<accession>A0ABW2ILI4</accession>
<keyword evidence="1" id="KW-1133">Transmembrane helix</keyword>
<evidence type="ECO:0000256" key="1">
    <source>
        <dbReference type="SAM" id="Phobius"/>
    </source>
</evidence>
<evidence type="ECO:0000313" key="2">
    <source>
        <dbReference type="EMBL" id="MFC7291792.1"/>
    </source>
</evidence>
<keyword evidence="1" id="KW-0812">Transmembrane</keyword>
<sequence length="218" mass="24148">MQSNNEKHKDEVAQKSMWSFGSGLLLGLFLALTVVGFWIFGVETPNSESAITQQIEACEAGNFTQCRSAPFVITNGDITPIEDHDKFRDEYRAEKDLKAQRTMAFWSMFMGLVALVGTVLVGLTLRSSLEMLREAKNATNLTSKAIKIAEDTNDITRNIGESQARAWLSNTGLKFNIDRNSGSIRLKMTIENTGNSPAKKFQSFASVKSIPVYKGQPI</sequence>
<dbReference type="Proteomes" id="UP001596492">
    <property type="component" value="Unassembled WGS sequence"/>
</dbReference>
<dbReference type="RefSeq" id="WP_382167030.1">
    <property type="nucleotide sequence ID" value="NZ_JBHTBR010000005.1"/>
</dbReference>
<organism evidence="2 3">
    <name type="scientific">Hirschia litorea</name>
    <dbReference type="NCBI Taxonomy" id="1199156"/>
    <lineage>
        <taxon>Bacteria</taxon>
        <taxon>Pseudomonadati</taxon>
        <taxon>Pseudomonadota</taxon>
        <taxon>Alphaproteobacteria</taxon>
        <taxon>Hyphomonadales</taxon>
        <taxon>Hyphomonadaceae</taxon>
        <taxon>Hirschia</taxon>
    </lineage>
</organism>
<reference evidence="3" key="1">
    <citation type="journal article" date="2019" name="Int. J. Syst. Evol. Microbiol.">
        <title>The Global Catalogue of Microorganisms (GCM) 10K type strain sequencing project: providing services to taxonomists for standard genome sequencing and annotation.</title>
        <authorList>
            <consortium name="The Broad Institute Genomics Platform"/>
            <consortium name="The Broad Institute Genome Sequencing Center for Infectious Disease"/>
            <person name="Wu L."/>
            <person name="Ma J."/>
        </authorList>
    </citation>
    <scope>NUCLEOTIDE SEQUENCE [LARGE SCALE GENOMIC DNA]</scope>
    <source>
        <strain evidence="3">CCUG 51308</strain>
    </source>
</reference>
<gene>
    <name evidence="2" type="ORF">ACFQS8_09215</name>
</gene>
<proteinExistence type="predicted"/>
<keyword evidence="1" id="KW-0472">Membrane</keyword>
<name>A0ABW2ILI4_9PROT</name>